<keyword evidence="1" id="KW-0255">Endonuclease</keyword>
<dbReference type="PANTHER" id="PTHR33988">
    <property type="entry name" value="ENDORIBONUCLEASE MAZF-RELATED"/>
    <property type="match status" value="1"/>
</dbReference>
<comment type="caution">
    <text evidence="2">The sequence shown here is derived from an EMBL/GenBank/DDBJ whole genome shotgun (WGS) entry which is preliminary data.</text>
</comment>
<comment type="function">
    <text evidence="1">Toxic component of a type II toxin-antitoxin (TA) system.</text>
</comment>
<dbReference type="InterPro" id="IPR011067">
    <property type="entry name" value="Plasmid_toxin/cell-grow_inhib"/>
</dbReference>
<evidence type="ECO:0000256" key="1">
    <source>
        <dbReference type="PIRNR" id="PIRNR033490"/>
    </source>
</evidence>
<accession>A0A932LZI3</accession>
<dbReference type="GO" id="GO:0006402">
    <property type="term" value="P:mRNA catabolic process"/>
    <property type="evidence" value="ECO:0007669"/>
    <property type="project" value="TreeGrafter"/>
</dbReference>
<organism evidence="2 3">
    <name type="scientific">Tectimicrobiota bacterium</name>
    <dbReference type="NCBI Taxonomy" id="2528274"/>
    <lineage>
        <taxon>Bacteria</taxon>
        <taxon>Pseudomonadati</taxon>
        <taxon>Nitrospinota/Tectimicrobiota group</taxon>
        <taxon>Candidatus Tectimicrobiota</taxon>
    </lineage>
</organism>
<reference evidence="2" key="1">
    <citation type="submission" date="2020-07" db="EMBL/GenBank/DDBJ databases">
        <title>Huge and variable diversity of episymbiotic CPR bacteria and DPANN archaea in groundwater ecosystems.</title>
        <authorList>
            <person name="He C.Y."/>
            <person name="Keren R."/>
            <person name="Whittaker M."/>
            <person name="Farag I.F."/>
            <person name="Doudna J."/>
            <person name="Cate J.H.D."/>
            <person name="Banfield J.F."/>
        </authorList>
    </citation>
    <scope>NUCLEOTIDE SEQUENCE</scope>
    <source>
        <strain evidence="2">NC_groundwater_717_Ag_S-0.2um_59_8</strain>
    </source>
</reference>
<dbReference type="PANTHER" id="PTHR33988:SF2">
    <property type="entry name" value="ENDORIBONUCLEASE MAZF"/>
    <property type="match status" value="1"/>
</dbReference>
<dbReference type="AlphaFoldDB" id="A0A932LZI3"/>
<keyword evidence="1" id="KW-0378">Hydrolase</keyword>
<proteinExistence type="inferred from homology"/>
<dbReference type="InterPro" id="IPR003477">
    <property type="entry name" value="PemK-like"/>
</dbReference>
<dbReference type="GO" id="GO:0004521">
    <property type="term" value="F:RNA endonuclease activity"/>
    <property type="evidence" value="ECO:0007669"/>
    <property type="project" value="TreeGrafter"/>
</dbReference>
<dbReference type="Gene3D" id="2.30.30.110">
    <property type="match status" value="1"/>
</dbReference>
<evidence type="ECO:0000313" key="3">
    <source>
        <dbReference type="Proteomes" id="UP000741360"/>
    </source>
</evidence>
<dbReference type="SUPFAM" id="SSF50118">
    <property type="entry name" value="Cell growth inhibitor/plasmid maintenance toxic component"/>
    <property type="match status" value="1"/>
</dbReference>
<protein>
    <recommendedName>
        <fullName evidence="1">mRNA interferase</fullName>
        <ecNumber evidence="1">3.1.-.-</ecNumber>
    </recommendedName>
</protein>
<evidence type="ECO:0000313" key="2">
    <source>
        <dbReference type="EMBL" id="MBI3013884.1"/>
    </source>
</evidence>
<name>A0A932LZI3_UNCTE</name>
<dbReference type="EC" id="3.1.-.-" evidence="1"/>
<dbReference type="Proteomes" id="UP000741360">
    <property type="component" value="Unassembled WGS sequence"/>
</dbReference>
<dbReference type="GO" id="GO:0003677">
    <property type="term" value="F:DNA binding"/>
    <property type="evidence" value="ECO:0007669"/>
    <property type="project" value="InterPro"/>
</dbReference>
<dbReference type="GO" id="GO:0016787">
    <property type="term" value="F:hydrolase activity"/>
    <property type="evidence" value="ECO:0007669"/>
    <property type="project" value="UniProtKB-KW"/>
</dbReference>
<dbReference type="GO" id="GO:0016075">
    <property type="term" value="P:rRNA catabolic process"/>
    <property type="evidence" value="ECO:0007669"/>
    <property type="project" value="TreeGrafter"/>
</dbReference>
<gene>
    <name evidence="2" type="ORF">HYY65_02200</name>
</gene>
<dbReference type="EMBL" id="JACPSX010000038">
    <property type="protein sequence ID" value="MBI3013884.1"/>
    <property type="molecule type" value="Genomic_DNA"/>
</dbReference>
<dbReference type="Pfam" id="PF02452">
    <property type="entry name" value="PemK_toxin"/>
    <property type="match status" value="1"/>
</dbReference>
<keyword evidence="1" id="KW-0540">Nuclease</keyword>
<comment type="similarity">
    <text evidence="1">Belongs to the PemK/MazF family.</text>
</comment>
<sequence>MGVAIERDTPFRGEVYLVQLDPTRGSEIRKTRPCLVVSPDELNHHLRTVIVAPMTTGGRAYPWRVRCRFQGRAGFVAVDQLRTVDTERLVRPLGRLAPSAVASVLAVLQEMFVP</sequence>
<dbReference type="PIRSF" id="PIRSF033490">
    <property type="entry name" value="MazF"/>
    <property type="match status" value="1"/>
</dbReference>